<sequence length="320" mass="35086">MDPSFQSLCFLCYGPLPNQPEGFDCTNSLPIQQGPPPSEVPCIPNSVNDGEFNPILFFDVDPLTGLALGPGRPLTPDLFGVLLDATLRQFQRMCFQDISPPDPVSMQDLTLMYERPGSYNRDSPLYLLEKAEPDSVGNHENEDSFLPTTEMFQQSLRSADDIITDHKTSSTPYQSVRAESAQSAEQNLAMYAGREAAVSVGVVPTYWHDRAIPSYHSSPPISADNLPDLSPYPLQHPFITGDNGYRFAPADSTVAPSAPSTSPYMIPNAGGDGKKRRKQNPSVIIFKVETPGPPKDGIPDDGFIHTTVKDLENRLRTSSR</sequence>
<organism evidence="2 3">
    <name type="scientific">Hebeloma cylindrosporum</name>
    <dbReference type="NCBI Taxonomy" id="76867"/>
    <lineage>
        <taxon>Eukaryota</taxon>
        <taxon>Fungi</taxon>
        <taxon>Dikarya</taxon>
        <taxon>Basidiomycota</taxon>
        <taxon>Agaricomycotina</taxon>
        <taxon>Agaricomycetes</taxon>
        <taxon>Agaricomycetidae</taxon>
        <taxon>Agaricales</taxon>
        <taxon>Agaricineae</taxon>
        <taxon>Hymenogastraceae</taxon>
        <taxon>Hebeloma</taxon>
    </lineage>
</organism>
<accession>A0A0C3BF96</accession>
<dbReference type="HOGENOM" id="CLU_868944_0_0_1"/>
<dbReference type="Proteomes" id="UP000053424">
    <property type="component" value="Unassembled WGS sequence"/>
</dbReference>
<reference evidence="3" key="2">
    <citation type="submission" date="2015-01" db="EMBL/GenBank/DDBJ databases">
        <title>Evolutionary Origins and Diversification of the Mycorrhizal Mutualists.</title>
        <authorList>
            <consortium name="DOE Joint Genome Institute"/>
            <consortium name="Mycorrhizal Genomics Consortium"/>
            <person name="Kohler A."/>
            <person name="Kuo A."/>
            <person name="Nagy L.G."/>
            <person name="Floudas D."/>
            <person name="Copeland A."/>
            <person name="Barry K.W."/>
            <person name="Cichocki N."/>
            <person name="Veneault-Fourrey C."/>
            <person name="LaButti K."/>
            <person name="Lindquist E.A."/>
            <person name="Lipzen A."/>
            <person name="Lundell T."/>
            <person name="Morin E."/>
            <person name="Murat C."/>
            <person name="Riley R."/>
            <person name="Ohm R."/>
            <person name="Sun H."/>
            <person name="Tunlid A."/>
            <person name="Henrissat B."/>
            <person name="Grigoriev I.V."/>
            <person name="Hibbett D.S."/>
            <person name="Martin F."/>
        </authorList>
    </citation>
    <scope>NUCLEOTIDE SEQUENCE [LARGE SCALE GENOMIC DNA]</scope>
    <source>
        <strain evidence="3">h7</strain>
    </source>
</reference>
<name>A0A0C3BF96_HEBCY</name>
<feature type="compositionally biased region" description="Low complexity" evidence="1">
    <location>
        <begin position="253"/>
        <end position="263"/>
    </location>
</feature>
<gene>
    <name evidence="2" type="ORF">M413DRAFT_32483</name>
</gene>
<keyword evidence="3" id="KW-1185">Reference proteome</keyword>
<dbReference type="AlphaFoldDB" id="A0A0C3BF96"/>
<protein>
    <submittedName>
        <fullName evidence="2">Uncharacterized protein</fullName>
    </submittedName>
</protein>
<evidence type="ECO:0000313" key="2">
    <source>
        <dbReference type="EMBL" id="KIM35460.1"/>
    </source>
</evidence>
<evidence type="ECO:0000313" key="3">
    <source>
        <dbReference type="Proteomes" id="UP000053424"/>
    </source>
</evidence>
<evidence type="ECO:0000256" key="1">
    <source>
        <dbReference type="SAM" id="MobiDB-lite"/>
    </source>
</evidence>
<dbReference type="EMBL" id="KN831820">
    <property type="protein sequence ID" value="KIM35460.1"/>
    <property type="molecule type" value="Genomic_DNA"/>
</dbReference>
<reference evidence="2 3" key="1">
    <citation type="submission" date="2014-04" db="EMBL/GenBank/DDBJ databases">
        <authorList>
            <consortium name="DOE Joint Genome Institute"/>
            <person name="Kuo A."/>
            <person name="Gay G."/>
            <person name="Dore J."/>
            <person name="Kohler A."/>
            <person name="Nagy L.G."/>
            <person name="Floudas D."/>
            <person name="Copeland A."/>
            <person name="Barry K.W."/>
            <person name="Cichocki N."/>
            <person name="Veneault-Fourrey C."/>
            <person name="LaButti K."/>
            <person name="Lindquist E.A."/>
            <person name="Lipzen A."/>
            <person name="Lundell T."/>
            <person name="Morin E."/>
            <person name="Murat C."/>
            <person name="Sun H."/>
            <person name="Tunlid A."/>
            <person name="Henrissat B."/>
            <person name="Grigoriev I.V."/>
            <person name="Hibbett D.S."/>
            <person name="Martin F."/>
            <person name="Nordberg H.P."/>
            <person name="Cantor M.N."/>
            <person name="Hua S.X."/>
        </authorList>
    </citation>
    <scope>NUCLEOTIDE SEQUENCE [LARGE SCALE GENOMIC DNA]</scope>
    <source>
        <strain evidence="3">h7</strain>
    </source>
</reference>
<proteinExistence type="predicted"/>
<feature type="region of interest" description="Disordered" evidence="1">
    <location>
        <begin position="253"/>
        <end position="282"/>
    </location>
</feature>